<feature type="non-terminal residue" evidence="4">
    <location>
        <position position="1"/>
    </location>
</feature>
<organism evidence="4">
    <name type="scientific">marine metagenome</name>
    <dbReference type="NCBI Taxonomy" id="408172"/>
    <lineage>
        <taxon>unclassified sequences</taxon>
        <taxon>metagenomes</taxon>
        <taxon>ecological metagenomes</taxon>
    </lineage>
</organism>
<reference evidence="4" key="1">
    <citation type="submission" date="2018-05" db="EMBL/GenBank/DDBJ databases">
        <authorList>
            <person name="Lanie J.A."/>
            <person name="Ng W.-L."/>
            <person name="Kazmierczak K.M."/>
            <person name="Andrzejewski T.M."/>
            <person name="Davidsen T.M."/>
            <person name="Wayne K.J."/>
            <person name="Tettelin H."/>
            <person name="Glass J.I."/>
            <person name="Rusch D."/>
            <person name="Podicherti R."/>
            <person name="Tsui H.-C.T."/>
            <person name="Winkler M.E."/>
        </authorList>
    </citation>
    <scope>NUCLEOTIDE SEQUENCE</scope>
</reference>
<comment type="similarity">
    <text evidence="1">Belongs to the sulfotransferase 1 family.</text>
</comment>
<evidence type="ECO:0000256" key="2">
    <source>
        <dbReference type="ARBA" id="ARBA00022679"/>
    </source>
</evidence>
<protein>
    <recommendedName>
        <fullName evidence="3">Sulfotransferase domain-containing protein</fullName>
    </recommendedName>
</protein>
<dbReference type="AlphaFoldDB" id="A0A382H1R7"/>
<dbReference type="InterPro" id="IPR000863">
    <property type="entry name" value="Sulfotransferase_dom"/>
</dbReference>
<accession>A0A382H1R7</accession>
<dbReference type="Pfam" id="PF00685">
    <property type="entry name" value="Sulfotransfer_1"/>
    <property type="match status" value="1"/>
</dbReference>
<dbReference type="InterPro" id="IPR027417">
    <property type="entry name" value="P-loop_NTPase"/>
</dbReference>
<feature type="domain" description="Sulfotransferase" evidence="3">
    <location>
        <begin position="4"/>
        <end position="190"/>
    </location>
</feature>
<evidence type="ECO:0000256" key="1">
    <source>
        <dbReference type="ARBA" id="ARBA00005771"/>
    </source>
</evidence>
<proteinExistence type="inferred from homology"/>
<gene>
    <name evidence="4" type="ORF">METZ01_LOCUS233225</name>
</gene>
<dbReference type="GO" id="GO:0008146">
    <property type="term" value="F:sulfotransferase activity"/>
    <property type="evidence" value="ECO:0007669"/>
    <property type="project" value="InterPro"/>
</dbReference>
<dbReference type="SUPFAM" id="SSF52540">
    <property type="entry name" value="P-loop containing nucleoside triphosphate hydrolases"/>
    <property type="match status" value="1"/>
</dbReference>
<evidence type="ECO:0000259" key="3">
    <source>
        <dbReference type="Pfam" id="PF00685"/>
    </source>
</evidence>
<name>A0A382H1R7_9ZZZZ</name>
<sequence>NFNIFKTHSANLKVGNNNFTNSKLTLGNIYIVRDPREIVISYSKYTGKTIDETIDLLSSKGAILLPEKNLTLTLMSAWDIHYKSWQMLKVPTLLIKYENLLYNTKSEILKIAKFLSKILELNPNKFNNIINNIINSTHIDKFRKYENNFGFSEASKYSKFFGKAETASWKKKLSTQEILRIENIFKTTMIELNYL</sequence>
<keyword evidence="2" id="KW-0808">Transferase</keyword>
<dbReference type="EMBL" id="UINC01058289">
    <property type="protein sequence ID" value="SVB80371.1"/>
    <property type="molecule type" value="Genomic_DNA"/>
</dbReference>
<dbReference type="PANTHER" id="PTHR11783">
    <property type="entry name" value="SULFOTRANSFERASE SULT"/>
    <property type="match status" value="1"/>
</dbReference>
<dbReference type="Gene3D" id="3.40.50.300">
    <property type="entry name" value="P-loop containing nucleotide triphosphate hydrolases"/>
    <property type="match status" value="1"/>
</dbReference>
<evidence type="ECO:0000313" key="4">
    <source>
        <dbReference type="EMBL" id="SVB80371.1"/>
    </source>
</evidence>